<keyword evidence="2" id="KW-0479">Metal-binding</keyword>
<keyword evidence="1 3" id="KW-0472">Membrane</keyword>
<proteinExistence type="inferred from homology"/>
<evidence type="ECO:0000313" key="6">
    <source>
        <dbReference type="Proteomes" id="UP000502998"/>
    </source>
</evidence>
<gene>
    <name evidence="5" type="ORF">EsVE80_00110</name>
</gene>
<feature type="binding site" evidence="2">
    <location>
        <position position="414"/>
    </location>
    <ligand>
        <name>Mn(2+)</name>
        <dbReference type="ChEBI" id="CHEBI:29035"/>
        <label>2</label>
    </ligand>
</feature>
<dbReference type="PROSITE" id="PS50887">
    <property type="entry name" value="GGDEF"/>
    <property type="match status" value="1"/>
</dbReference>
<dbReference type="InterPro" id="IPR001667">
    <property type="entry name" value="DDH_dom"/>
</dbReference>
<dbReference type="GO" id="GO:0016787">
    <property type="term" value="F:hydrolase activity"/>
    <property type="evidence" value="ECO:0007669"/>
    <property type="project" value="UniProtKB-UniRule"/>
</dbReference>
<dbReference type="InterPro" id="IPR051319">
    <property type="entry name" value="Oligoribo/pAp-PDE_c-di-AMP_PDE"/>
</dbReference>
<comment type="catalytic activity">
    <reaction evidence="1">
        <text>3',3'-c-di-AMP + H2O = 5'-O-phosphonoadenylyl-(3'-&gt;5')-adenosine + H(+)</text>
        <dbReference type="Rhea" id="RHEA:54420"/>
        <dbReference type="ChEBI" id="CHEBI:15377"/>
        <dbReference type="ChEBI" id="CHEBI:15378"/>
        <dbReference type="ChEBI" id="CHEBI:71500"/>
        <dbReference type="ChEBI" id="CHEBI:138171"/>
    </reaction>
</comment>
<comment type="subcellular location">
    <subcellularLocation>
        <location evidence="1">Cell membrane</location>
    </subcellularLocation>
</comment>
<dbReference type="Pfam" id="PF24898">
    <property type="entry name" value="GGDEF_GdpP"/>
    <property type="match status" value="1"/>
</dbReference>
<dbReference type="InterPro" id="IPR038763">
    <property type="entry name" value="DHH_sf"/>
</dbReference>
<comment type="function">
    <text evidence="1">Has phosphodiesterase (PDE) activity against cyclic-di-AMP (c-di-AMP).</text>
</comment>
<feature type="binding site" evidence="2">
    <location>
        <position position="343"/>
    </location>
    <ligand>
        <name>Mn(2+)</name>
        <dbReference type="ChEBI" id="CHEBI:29035"/>
        <label>1</label>
    </ligand>
</feature>
<dbReference type="PIRSF" id="PIRSF026583">
    <property type="entry name" value="YybT"/>
    <property type="match status" value="1"/>
</dbReference>
<evidence type="ECO:0000256" key="3">
    <source>
        <dbReference type="SAM" id="Phobius"/>
    </source>
</evidence>
<dbReference type="Gene3D" id="3.10.310.30">
    <property type="match status" value="1"/>
</dbReference>
<dbReference type="GO" id="GO:0046872">
    <property type="term" value="F:metal ion binding"/>
    <property type="evidence" value="ECO:0007669"/>
    <property type="project" value="UniProtKB-KW"/>
</dbReference>
<keyword evidence="1" id="KW-0378">Hydrolase</keyword>
<dbReference type="InterPro" id="IPR000160">
    <property type="entry name" value="GGDEF_dom"/>
</dbReference>
<accession>A0A679I4T5</accession>
<dbReference type="FunFam" id="3.90.1640.10:FF:000002">
    <property type="entry name" value="Cyclic-di-AMP phosphodiesterase"/>
    <property type="match status" value="1"/>
</dbReference>
<feature type="binding site" evidence="2">
    <location>
        <position position="345"/>
    </location>
    <ligand>
        <name>Mn(2+)</name>
        <dbReference type="ChEBI" id="CHEBI:29035"/>
        <label>2</label>
    </ligand>
</feature>
<dbReference type="InterPro" id="IPR003156">
    <property type="entry name" value="DHHA1_dom"/>
</dbReference>
<sequence length="649" mass="72951">MKKYPFLKVLVLVFIVEFICLVFNPNLWVNIILFAVINVFVYYVYYTLQNLQALTDEQRIRKSAQIAIDNSKFLSSVSPSIIFIYEPKTFRLDWMNHRALDLKEQIGKDQLWDKTLKPLLVGSKDAGNFHVADKSFDYIIDRQKNIVFLLDKTAEVAVQNYQTNQQTAIGIISVDNYDDVVDKMDAKETSYLNSFVTTFISDWSDEYNIYLKRLNAERFYFVAHASDIKKMAQEQFSLLDKIRTAAEEQSIPLTISMGISYGDETGEKIGEVSQTCLDIALVRGGDQVVVKEANDEAKPKFYGGKTASITKRTRVRSRAMGTALNKILAAAEDIYIMGHRYPDMDAIGSAYGVATLADFQGKTSYVVINENELIPDVERCLSEIHKDEALEGHLISVKQALGQVKQNSLLVMVDYHKPSLSISQELYEKFDKVVIIDHHRRGEEFPTQPLLTYIESSASSASELVGELIQYQSSTKKQMDKMTATLLLAGIFVDTKNFSVRTSSRTFDIASYLKSKGANGELVQYILSSDLTSFLEISELVSKSEFIDQDIVVACASENKVYDSVTTAKTADTLLSMNDVQASFVITKRKDGLVGISARSNGKINVQSIMEDMGGGGHFTNAATQIKEKSLNEVKTMLYNEIQHSLKHE</sequence>
<dbReference type="Gene3D" id="3.90.1640.10">
    <property type="entry name" value="inorganic pyrophosphatase (n-terminal core)"/>
    <property type="match status" value="1"/>
</dbReference>
<dbReference type="Proteomes" id="UP000502998">
    <property type="component" value="Chromosome"/>
</dbReference>
<keyword evidence="3" id="KW-0812">Transmembrane</keyword>
<dbReference type="Pfam" id="PF02272">
    <property type="entry name" value="DHHA1"/>
    <property type="match status" value="1"/>
</dbReference>
<keyword evidence="3" id="KW-1133">Transmembrane helix</keyword>
<dbReference type="GO" id="GO:0003676">
    <property type="term" value="F:nucleic acid binding"/>
    <property type="evidence" value="ECO:0007669"/>
    <property type="project" value="UniProtKB-UniRule"/>
</dbReference>
<dbReference type="KEGG" id="esg:EsVE80_00110"/>
<dbReference type="SUPFAM" id="SSF64182">
    <property type="entry name" value="DHH phosphoesterases"/>
    <property type="match status" value="1"/>
</dbReference>
<dbReference type="Pfam" id="PF01368">
    <property type="entry name" value="DHH"/>
    <property type="match status" value="1"/>
</dbReference>
<evidence type="ECO:0000313" key="5">
    <source>
        <dbReference type="EMBL" id="BCA84488.1"/>
    </source>
</evidence>
<keyword evidence="1" id="KW-1003">Cell membrane</keyword>
<feature type="domain" description="GGDEF" evidence="4">
    <location>
        <begin position="165"/>
        <end position="293"/>
    </location>
</feature>
<dbReference type="EC" id="3.1.4.-" evidence="1"/>
<protein>
    <recommendedName>
        <fullName evidence="1">Cyclic-di-AMP phosphodiesterase</fullName>
        <ecNumber evidence="1">3.1.4.-</ecNumber>
    </recommendedName>
</protein>
<dbReference type="PANTHER" id="PTHR47618:SF2">
    <property type="entry name" value="CYCLIC-DI-AMP PHOSPHODIESTERASE GDPP"/>
    <property type="match status" value="1"/>
</dbReference>
<feature type="binding site" evidence="2">
    <location>
        <position position="339"/>
    </location>
    <ligand>
        <name>Mn(2+)</name>
        <dbReference type="ChEBI" id="CHEBI:29035"/>
        <label>1</label>
    </ligand>
</feature>
<dbReference type="RefSeq" id="WP_173101907.1">
    <property type="nucleotide sequence ID" value="NZ_AP022822.1"/>
</dbReference>
<evidence type="ECO:0000256" key="2">
    <source>
        <dbReference type="PIRSR" id="PIRSR026583-50"/>
    </source>
</evidence>
<keyword evidence="2" id="KW-0464">Manganese</keyword>
<name>A0A679I4T5_9ENTE</name>
<evidence type="ECO:0000259" key="4">
    <source>
        <dbReference type="PROSITE" id="PS50887"/>
    </source>
</evidence>
<keyword evidence="6" id="KW-1185">Reference proteome</keyword>
<dbReference type="EMBL" id="AP022822">
    <property type="protein sequence ID" value="BCA84488.1"/>
    <property type="molecule type" value="Genomic_DNA"/>
</dbReference>
<dbReference type="SMART" id="SM00267">
    <property type="entry name" value="GGDEF"/>
    <property type="match status" value="1"/>
</dbReference>
<dbReference type="PANTHER" id="PTHR47618">
    <property type="entry name" value="BIFUNCTIONAL OLIGORIBONUCLEASE AND PAP PHOSPHATASE NRNA"/>
    <property type="match status" value="1"/>
</dbReference>
<feature type="binding site" evidence="2">
    <location>
        <position position="494"/>
    </location>
    <ligand>
        <name>Mn(2+)</name>
        <dbReference type="ChEBI" id="CHEBI:29035"/>
        <label>2</label>
    </ligand>
</feature>
<organism evidence="5 6">
    <name type="scientific">Enterococcus saigonensis</name>
    <dbReference type="NCBI Taxonomy" id="1805431"/>
    <lineage>
        <taxon>Bacteria</taxon>
        <taxon>Bacillati</taxon>
        <taxon>Bacillota</taxon>
        <taxon>Bacilli</taxon>
        <taxon>Lactobacillales</taxon>
        <taxon>Enterococcaceae</taxon>
        <taxon>Enterococcus</taxon>
    </lineage>
</organism>
<reference evidence="5 6" key="1">
    <citation type="submission" date="2020-02" db="EMBL/GenBank/DDBJ databases">
        <title>Characterization of vanA genotype vancomycin-resistant Enterococcus saigonensis VE80.</title>
        <authorList>
            <person name="Harada T."/>
            <person name="Motooka D."/>
            <person name="Nakamura S."/>
            <person name="Yamamoto Y."/>
            <person name="Kawahara R."/>
            <person name="Kawatsu K."/>
        </authorList>
    </citation>
    <scope>NUCLEOTIDE SEQUENCE [LARGE SCALE GENOMIC DNA]</scope>
    <source>
        <strain evidence="5 6">VE80</strain>
    </source>
</reference>
<dbReference type="GO" id="GO:0005886">
    <property type="term" value="C:plasma membrane"/>
    <property type="evidence" value="ECO:0007669"/>
    <property type="project" value="UniProtKB-SubCell"/>
</dbReference>
<comment type="cofactor">
    <cofactor evidence="2">
        <name>Mn(2+)</name>
        <dbReference type="ChEBI" id="CHEBI:29035"/>
    </cofactor>
    <text evidence="2">For phosphodiesterase activity, probably binds 2 Mn(2+) per subunit.</text>
</comment>
<dbReference type="InterPro" id="IPR014528">
    <property type="entry name" value="GdpP/PdeA"/>
</dbReference>
<feature type="binding site" evidence="2">
    <location>
        <position position="438"/>
    </location>
    <ligand>
        <name>Mn(2+)</name>
        <dbReference type="ChEBI" id="CHEBI:29035"/>
        <label>2</label>
    </ligand>
</feature>
<evidence type="ECO:0000256" key="1">
    <source>
        <dbReference type="PIRNR" id="PIRNR026583"/>
    </source>
</evidence>
<comment type="similarity">
    <text evidence="1">Belongs to the GdpP/PdeA phosphodiesterase family.</text>
</comment>
<feature type="binding site" evidence="2">
    <location>
        <position position="414"/>
    </location>
    <ligand>
        <name>Mn(2+)</name>
        <dbReference type="ChEBI" id="CHEBI:29035"/>
        <label>1</label>
    </ligand>
</feature>
<feature type="transmembrane region" description="Helical" evidence="3">
    <location>
        <begin position="31"/>
        <end position="48"/>
    </location>
</feature>
<feature type="transmembrane region" description="Helical" evidence="3">
    <location>
        <begin position="6"/>
        <end position="24"/>
    </location>
</feature>
<dbReference type="AlphaFoldDB" id="A0A679I4T5"/>